<evidence type="ECO:0000313" key="4">
    <source>
        <dbReference type="Proteomes" id="UP000831684"/>
    </source>
</evidence>
<sequence length="148" mass="15694">MDIRISSDFVTGLFFCALGAVAMIIGSDYPIGTAARMGAGYFPLMISCGLILLGGILVLRSFLTETEEVGSIDLRPLALLIVSILLFGLLIEDWGFPVAGLVVVIGARIAGKHYKPLETGLLAVGLVGFCVLLFSYGLGLHLPATHLW</sequence>
<protein>
    <submittedName>
        <fullName evidence="3">Tripartite tricarboxylate transporter TctB family protein</fullName>
    </submittedName>
</protein>
<dbReference type="InterPro" id="IPR009936">
    <property type="entry name" value="DUF1468"/>
</dbReference>
<dbReference type="Proteomes" id="UP000831684">
    <property type="component" value="Chromosome"/>
</dbReference>
<feature type="transmembrane region" description="Helical" evidence="1">
    <location>
        <begin position="12"/>
        <end position="29"/>
    </location>
</feature>
<evidence type="ECO:0000313" key="3">
    <source>
        <dbReference type="EMBL" id="UOK72667.1"/>
    </source>
</evidence>
<dbReference type="EMBL" id="CP083239">
    <property type="protein sequence ID" value="UOK72667.1"/>
    <property type="molecule type" value="Genomic_DNA"/>
</dbReference>
<feature type="transmembrane region" description="Helical" evidence="1">
    <location>
        <begin position="79"/>
        <end position="107"/>
    </location>
</feature>
<organism evidence="3 4">
    <name type="scientific">Ancylobacter polymorphus</name>
    <dbReference type="NCBI Taxonomy" id="223390"/>
    <lineage>
        <taxon>Bacteria</taxon>
        <taxon>Pseudomonadati</taxon>
        <taxon>Pseudomonadota</taxon>
        <taxon>Alphaproteobacteria</taxon>
        <taxon>Hyphomicrobiales</taxon>
        <taxon>Xanthobacteraceae</taxon>
        <taxon>Ancylobacter</taxon>
    </lineage>
</organism>
<dbReference type="RefSeq" id="WP_244450364.1">
    <property type="nucleotide sequence ID" value="NZ_CP083239.1"/>
</dbReference>
<accession>A0A9E7D5C9</accession>
<gene>
    <name evidence="3" type="ORF">K9D25_08235</name>
</gene>
<proteinExistence type="predicted"/>
<feature type="transmembrane region" description="Helical" evidence="1">
    <location>
        <begin position="119"/>
        <end position="138"/>
    </location>
</feature>
<feature type="transmembrane region" description="Helical" evidence="1">
    <location>
        <begin position="41"/>
        <end position="59"/>
    </location>
</feature>
<name>A0A9E7D5C9_9HYPH</name>
<evidence type="ECO:0000256" key="1">
    <source>
        <dbReference type="SAM" id="Phobius"/>
    </source>
</evidence>
<keyword evidence="1" id="KW-1133">Transmembrane helix</keyword>
<evidence type="ECO:0000259" key="2">
    <source>
        <dbReference type="Pfam" id="PF07331"/>
    </source>
</evidence>
<feature type="domain" description="DUF1468" evidence="2">
    <location>
        <begin position="10"/>
        <end position="143"/>
    </location>
</feature>
<dbReference type="Pfam" id="PF07331">
    <property type="entry name" value="TctB"/>
    <property type="match status" value="1"/>
</dbReference>
<keyword evidence="1" id="KW-0812">Transmembrane</keyword>
<dbReference type="AlphaFoldDB" id="A0A9E7D5C9"/>
<keyword evidence="1" id="KW-0472">Membrane</keyword>
<dbReference type="KEGG" id="apol:K9D25_08235"/>
<reference evidence="3" key="1">
    <citation type="submission" date="2021-09" db="EMBL/GenBank/DDBJ databases">
        <title>Network and meta-omics reveal the key degrader and cooperation patterns in an efficient 1,4-dioxane-degrading microbial community.</title>
        <authorList>
            <person name="Dai C."/>
        </authorList>
    </citation>
    <scope>NUCLEOTIDE SEQUENCE</scope>
    <source>
        <strain evidence="3">ZM13</strain>
    </source>
</reference>